<dbReference type="UniPathway" id="UPA00606"/>
<dbReference type="PANTHER" id="PTHR11904:SF9">
    <property type="entry name" value="PURINE NUCLEOSIDE PHOSPHORYLASE-RELATED"/>
    <property type="match status" value="1"/>
</dbReference>
<dbReference type="InterPro" id="IPR011270">
    <property type="entry name" value="Pur_Nuc_Pase_Ino/Guo-sp"/>
</dbReference>
<comment type="similarity">
    <text evidence="2 6">Belongs to the PNP/MTAP phosphorylase family.</text>
</comment>
<dbReference type="AlphaFoldDB" id="F3ZT52"/>
<evidence type="ECO:0000256" key="6">
    <source>
        <dbReference type="PIRNR" id="PIRNR000477"/>
    </source>
</evidence>
<dbReference type="PANTHER" id="PTHR11904">
    <property type="entry name" value="METHYLTHIOADENOSINE/PURINE NUCLEOSIDE PHOSPHORYLASE"/>
    <property type="match status" value="1"/>
</dbReference>
<dbReference type="Gene3D" id="3.40.50.1580">
    <property type="entry name" value="Nucleoside phosphorylase domain"/>
    <property type="match status" value="1"/>
</dbReference>
<comment type="function">
    <text evidence="6">The purine nucleoside phosphorylases catalyze the phosphorolytic breakdown of the N-glycosidic bond in the beta-(deoxy)ribonucleoside molecules, with the formation of the corresponding free purine bases and pentose-1-phosphate.</text>
</comment>
<dbReference type="PIRSF" id="PIRSF000477">
    <property type="entry name" value="PurNPase"/>
    <property type="match status" value="1"/>
</dbReference>
<evidence type="ECO:0000259" key="7">
    <source>
        <dbReference type="Pfam" id="PF01048"/>
    </source>
</evidence>
<dbReference type="InterPro" id="IPR011268">
    <property type="entry name" value="Purine_phosphorylase"/>
</dbReference>
<name>F3ZT52_9BACE</name>
<keyword evidence="5 6" id="KW-0808">Transferase</keyword>
<dbReference type="InterPro" id="IPR000845">
    <property type="entry name" value="Nucleoside_phosphorylase_d"/>
</dbReference>
<reference evidence="8 9" key="1">
    <citation type="journal article" date="2011" name="Stand. Genomic Sci.">
        <title>Non-contiguous finished genome sequence of Bacteroides coprosuis type strain (PC139).</title>
        <authorList>
            <person name="Land M."/>
            <person name="Held B."/>
            <person name="Gronow S."/>
            <person name="Abt B."/>
            <person name="Lucas S."/>
            <person name="Del Rio T.G."/>
            <person name="Nolan M."/>
            <person name="Tice H."/>
            <person name="Cheng J.F."/>
            <person name="Pitluck S."/>
            <person name="Liolios K."/>
            <person name="Pagani I."/>
            <person name="Ivanova N."/>
            <person name="Mavromatis K."/>
            <person name="Mikhailova N."/>
            <person name="Pati A."/>
            <person name="Tapia R."/>
            <person name="Han C."/>
            <person name="Goodwin L."/>
            <person name="Chen A."/>
            <person name="Palaniappan K."/>
            <person name="Hauser L."/>
            <person name="Brambilla E.M."/>
            <person name="Rohde M."/>
            <person name="Goker M."/>
            <person name="Detter J.C."/>
            <person name="Woyke T."/>
            <person name="Bristow J."/>
            <person name="Eisen J.A."/>
            <person name="Markowitz V."/>
            <person name="Hugenholtz P."/>
            <person name="Kyrpides N.C."/>
            <person name="Klenk H.P."/>
            <person name="Lapidus A."/>
        </authorList>
    </citation>
    <scope>NUCLEOTIDE SEQUENCE [LARGE SCALE GENOMIC DNA]</scope>
    <source>
        <strain evidence="8 9">DSM 18011</strain>
    </source>
</reference>
<keyword evidence="9" id="KW-1185">Reference proteome</keyword>
<dbReference type="eggNOG" id="COG0005">
    <property type="taxonomic scope" value="Bacteria"/>
</dbReference>
<dbReference type="GO" id="GO:0009116">
    <property type="term" value="P:nucleoside metabolic process"/>
    <property type="evidence" value="ECO:0007669"/>
    <property type="project" value="InterPro"/>
</dbReference>
<evidence type="ECO:0000256" key="2">
    <source>
        <dbReference type="ARBA" id="ARBA00006751"/>
    </source>
</evidence>
<evidence type="ECO:0000313" key="8">
    <source>
        <dbReference type="EMBL" id="EGJ71014.1"/>
    </source>
</evidence>
<evidence type="ECO:0000256" key="1">
    <source>
        <dbReference type="ARBA" id="ARBA00005058"/>
    </source>
</evidence>
<evidence type="ECO:0000256" key="4">
    <source>
        <dbReference type="ARBA" id="ARBA00022676"/>
    </source>
</evidence>
<dbReference type="Proteomes" id="UP000018439">
    <property type="component" value="Chromosome"/>
</dbReference>
<organism evidence="8 9">
    <name type="scientific">Bacteroides coprosuis DSM 18011</name>
    <dbReference type="NCBI Taxonomy" id="679937"/>
    <lineage>
        <taxon>Bacteria</taxon>
        <taxon>Pseudomonadati</taxon>
        <taxon>Bacteroidota</taxon>
        <taxon>Bacteroidia</taxon>
        <taxon>Bacteroidales</taxon>
        <taxon>Bacteroidaceae</taxon>
        <taxon>Bacteroides</taxon>
    </lineage>
</organism>
<comment type="pathway">
    <text evidence="1 6">Purine metabolism; purine nucleoside salvage.</text>
</comment>
<dbReference type="HOGENOM" id="CLU_054456_1_2_10"/>
<dbReference type="CDD" id="cd09009">
    <property type="entry name" value="PNP-EcPNPII_like"/>
    <property type="match status" value="1"/>
</dbReference>
<dbReference type="EMBL" id="CM001167">
    <property type="protein sequence ID" value="EGJ71014.1"/>
    <property type="molecule type" value="Genomic_DNA"/>
</dbReference>
<proteinExistence type="inferred from homology"/>
<evidence type="ECO:0000256" key="3">
    <source>
        <dbReference type="ARBA" id="ARBA00022553"/>
    </source>
</evidence>
<dbReference type="Pfam" id="PF01048">
    <property type="entry name" value="PNP_UDP_1"/>
    <property type="match status" value="1"/>
</dbReference>
<dbReference type="NCBIfam" id="TIGR01700">
    <property type="entry name" value="PNPH"/>
    <property type="match status" value="1"/>
</dbReference>
<evidence type="ECO:0000313" key="9">
    <source>
        <dbReference type="Proteomes" id="UP000018439"/>
    </source>
</evidence>
<feature type="domain" description="Nucleoside phosphorylase" evidence="7">
    <location>
        <begin position="23"/>
        <end position="265"/>
    </location>
</feature>
<protein>
    <recommendedName>
        <fullName evidence="6">Purine nucleoside phosphorylase</fullName>
        <ecNumber evidence="6">2.4.2.1</ecNumber>
    </recommendedName>
    <alternativeName>
        <fullName evidence="6">Inosine-guanosine phosphorylase</fullName>
    </alternativeName>
</protein>
<gene>
    <name evidence="8" type="ORF">Bcop_0800</name>
</gene>
<dbReference type="FunFam" id="3.40.50.1580:FF:000010">
    <property type="entry name" value="Purine nucleoside phosphorylase"/>
    <property type="match status" value="1"/>
</dbReference>
<dbReference type="NCBIfam" id="TIGR01697">
    <property type="entry name" value="PNPH-PUNA-XAPA"/>
    <property type="match status" value="1"/>
</dbReference>
<dbReference type="EC" id="2.4.2.1" evidence="6"/>
<dbReference type="STRING" id="679937.Bcop_0800"/>
<keyword evidence="3" id="KW-0597">Phosphoprotein</keyword>
<evidence type="ECO:0000256" key="5">
    <source>
        <dbReference type="ARBA" id="ARBA00022679"/>
    </source>
</evidence>
<dbReference type="SUPFAM" id="SSF53167">
    <property type="entry name" value="Purine and uridine phosphorylases"/>
    <property type="match status" value="1"/>
</dbReference>
<dbReference type="NCBIfam" id="NF006054">
    <property type="entry name" value="PRK08202.1"/>
    <property type="match status" value="1"/>
</dbReference>
<dbReference type="GO" id="GO:0005737">
    <property type="term" value="C:cytoplasm"/>
    <property type="evidence" value="ECO:0007669"/>
    <property type="project" value="TreeGrafter"/>
</dbReference>
<keyword evidence="4 6" id="KW-0328">Glycosyltransferase</keyword>
<sequence>MLEKIKETASFLKNKMTTKPETAIILGTGLGSLVNEIENKYEISYTEIPNFPVSTVEGHSGKLIFGQLGGKDIMAMQGRFHYYEGYSMKEVTFPVRVMKELGIKTLFVSNACGGMNPNFEIGDLMIITDHINFFPEHPLRGKNIYGDRFPDMSQAYDKGLINQAKEIAKEMKITVKEGIYLGTQGPTFESPAEYKMFHIWGADAVGMSTVPEVIVANHAGIRVFGCSVITDLGVEGKIVEASHEEVQIAADAAQPKMTAIMRELINRA</sequence>
<accession>F3ZT52</accession>
<dbReference type="InterPro" id="IPR035994">
    <property type="entry name" value="Nucleoside_phosphorylase_sf"/>
</dbReference>
<dbReference type="OrthoDB" id="1523230at2"/>
<dbReference type="GO" id="GO:0004731">
    <property type="term" value="F:purine-nucleoside phosphorylase activity"/>
    <property type="evidence" value="ECO:0007669"/>
    <property type="project" value="UniProtKB-EC"/>
</dbReference>